<dbReference type="Proteomes" id="UP001295423">
    <property type="component" value="Unassembled WGS sequence"/>
</dbReference>
<dbReference type="AlphaFoldDB" id="A0AAD2JI21"/>
<evidence type="ECO:0000313" key="2">
    <source>
        <dbReference type="EMBL" id="CAJ1952695.1"/>
    </source>
</evidence>
<gene>
    <name evidence="2" type="ORF">CYCCA115_LOCUS13670</name>
</gene>
<feature type="region of interest" description="Disordered" evidence="1">
    <location>
        <begin position="1"/>
        <end position="39"/>
    </location>
</feature>
<organism evidence="2 3">
    <name type="scientific">Cylindrotheca closterium</name>
    <dbReference type="NCBI Taxonomy" id="2856"/>
    <lineage>
        <taxon>Eukaryota</taxon>
        <taxon>Sar</taxon>
        <taxon>Stramenopiles</taxon>
        <taxon>Ochrophyta</taxon>
        <taxon>Bacillariophyta</taxon>
        <taxon>Bacillariophyceae</taxon>
        <taxon>Bacillariophycidae</taxon>
        <taxon>Bacillariales</taxon>
        <taxon>Bacillariaceae</taxon>
        <taxon>Cylindrotheca</taxon>
    </lineage>
</organism>
<dbReference type="EMBL" id="CAKOGP040001814">
    <property type="protein sequence ID" value="CAJ1952695.1"/>
    <property type="molecule type" value="Genomic_DNA"/>
</dbReference>
<name>A0AAD2JI21_9STRA</name>
<comment type="caution">
    <text evidence="2">The sequence shown here is derived from an EMBL/GenBank/DDBJ whole genome shotgun (WGS) entry which is preliminary data.</text>
</comment>
<accession>A0AAD2JI21</accession>
<sequence>MSFLFQEREPHDDDQSQIRSNPHPPRRQEQANDDEQDADGVVVVYGSTYTYDEELPPEMTTKFGGKVAIEVSKLQKKIKQDAERALAFTVEEARKAMRMFSGSLEEFRNTSSNSSAVSVSPYVLAVLEAGGTVSMLVALEKWYKKSEECSLLAMGGLATLVVSDPSSGLTIASIGAITTIEQVVQQYPKSQMVSSDAIEVLLSLAGQVVTRPLVAGEDCRGLVQTAMAQFPMDEDIQLEGCEYFLEIGKLDGIKEDLLQEKKLGKLLGHALDQFREDISKRAVQWYSS</sequence>
<feature type="compositionally biased region" description="Basic and acidic residues" evidence="1">
    <location>
        <begin position="1"/>
        <end position="16"/>
    </location>
</feature>
<proteinExistence type="predicted"/>
<protein>
    <submittedName>
        <fullName evidence="2">Uncharacterized protein</fullName>
    </submittedName>
</protein>
<evidence type="ECO:0000256" key="1">
    <source>
        <dbReference type="SAM" id="MobiDB-lite"/>
    </source>
</evidence>
<evidence type="ECO:0000313" key="3">
    <source>
        <dbReference type="Proteomes" id="UP001295423"/>
    </source>
</evidence>
<reference evidence="2" key="1">
    <citation type="submission" date="2023-08" db="EMBL/GenBank/DDBJ databases">
        <authorList>
            <person name="Audoor S."/>
            <person name="Bilcke G."/>
        </authorList>
    </citation>
    <scope>NUCLEOTIDE SEQUENCE</scope>
</reference>
<keyword evidence="3" id="KW-1185">Reference proteome</keyword>